<dbReference type="GO" id="GO:0030301">
    <property type="term" value="P:cholesterol transport"/>
    <property type="evidence" value="ECO:0007669"/>
    <property type="project" value="TreeGrafter"/>
</dbReference>
<protein>
    <recommendedName>
        <fullName evidence="3">Apolipoprotein A-II</fullName>
    </recommendedName>
    <alternativeName>
        <fullName evidence="8">Apolipoprotein A2</fullName>
    </alternativeName>
</protein>
<sequence>MLAFPPLTSLTCLLQHSPCPTGLLQSPYHLTGWSGEAQRYIAPASSARPDTDGEDSIPDQATFPAVNTMKLLALTVLLLTICGLEGALVRRQAEEPNLQSLVSQYFQTVADYGKDLMEKAKGSELQTQAKAYFEKTQEELTPLFKKAGTDLLNFLSSFIDPKKQPAAR</sequence>
<dbReference type="Ensembl" id="ENSCHIT00010002305.1">
    <property type="protein sequence ID" value="ENSCHIP00010001653.1"/>
    <property type="gene ID" value="ENSCHIG00010001231.1"/>
</dbReference>
<evidence type="ECO:0000256" key="8">
    <source>
        <dbReference type="ARBA" id="ARBA00030900"/>
    </source>
</evidence>
<evidence type="ECO:0000256" key="5">
    <source>
        <dbReference type="ARBA" id="ARBA00022525"/>
    </source>
</evidence>
<keyword evidence="4" id="KW-0813">Transport</keyword>
<dbReference type="InterPro" id="IPR006801">
    <property type="entry name" value="ApoA-II"/>
</dbReference>
<dbReference type="GO" id="GO:0008289">
    <property type="term" value="F:lipid binding"/>
    <property type="evidence" value="ECO:0007669"/>
    <property type="project" value="InterPro"/>
</dbReference>
<dbReference type="GO" id="GO:0034366">
    <property type="term" value="C:spherical high-density lipoprotein particle"/>
    <property type="evidence" value="ECO:0007669"/>
    <property type="project" value="TreeGrafter"/>
</dbReference>
<comment type="similarity">
    <text evidence="2">Belongs to the apolipoprotein A2 family.</text>
</comment>
<evidence type="ECO:0000256" key="1">
    <source>
        <dbReference type="ARBA" id="ARBA00004613"/>
    </source>
</evidence>
<dbReference type="PANTHER" id="PTHR11027:SF0">
    <property type="entry name" value="APOLIPOPROTEIN A-II"/>
    <property type="match status" value="1"/>
</dbReference>
<dbReference type="GO" id="GO:0120020">
    <property type="term" value="F:cholesterol transfer activity"/>
    <property type="evidence" value="ECO:0007669"/>
    <property type="project" value="TreeGrafter"/>
</dbReference>
<dbReference type="GO" id="GO:0042157">
    <property type="term" value="P:lipoprotein metabolic process"/>
    <property type="evidence" value="ECO:0007669"/>
    <property type="project" value="InterPro"/>
</dbReference>
<dbReference type="AlphaFoldDB" id="A0A8C2N8X7"/>
<keyword evidence="7" id="KW-0445">Lipid transport</keyword>
<evidence type="ECO:0000256" key="2">
    <source>
        <dbReference type="ARBA" id="ARBA00010232"/>
    </source>
</evidence>
<evidence type="ECO:0000256" key="3">
    <source>
        <dbReference type="ARBA" id="ARBA00022421"/>
    </source>
</evidence>
<dbReference type="SUPFAM" id="SSF82936">
    <property type="entry name" value="Apolipoprotein A-II"/>
    <property type="match status" value="1"/>
</dbReference>
<organism evidence="9">
    <name type="scientific">Capra hircus</name>
    <name type="common">Goat</name>
    <dbReference type="NCBI Taxonomy" id="9925"/>
    <lineage>
        <taxon>Eukaryota</taxon>
        <taxon>Metazoa</taxon>
        <taxon>Chordata</taxon>
        <taxon>Craniata</taxon>
        <taxon>Vertebrata</taxon>
        <taxon>Euteleostomi</taxon>
        <taxon>Mammalia</taxon>
        <taxon>Eutheria</taxon>
        <taxon>Laurasiatheria</taxon>
        <taxon>Artiodactyla</taxon>
        <taxon>Ruminantia</taxon>
        <taxon>Pecora</taxon>
        <taxon>Bovidae</taxon>
        <taxon>Caprinae</taxon>
        <taxon>Capra</taxon>
    </lineage>
</organism>
<dbReference type="Gene3D" id="6.10.250.100">
    <property type="match status" value="1"/>
</dbReference>
<dbReference type="InterPro" id="IPR036172">
    <property type="entry name" value="ApoA-II_sf"/>
</dbReference>
<accession>A0A8C2N8X7</accession>
<evidence type="ECO:0000256" key="6">
    <source>
        <dbReference type="ARBA" id="ARBA00022850"/>
    </source>
</evidence>
<proteinExistence type="inferred from homology"/>
<keyword evidence="6" id="KW-0345">HDL</keyword>
<dbReference type="GO" id="GO:0042632">
    <property type="term" value="P:cholesterol homeostasis"/>
    <property type="evidence" value="ECO:0007669"/>
    <property type="project" value="TreeGrafter"/>
</dbReference>
<dbReference type="Pfam" id="PF04711">
    <property type="entry name" value="ApoA-II"/>
    <property type="match status" value="1"/>
</dbReference>
<evidence type="ECO:0000256" key="4">
    <source>
        <dbReference type="ARBA" id="ARBA00022448"/>
    </source>
</evidence>
<dbReference type="GO" id="GO:0008035">
    <property type="term" value="F:high-density lipoprotein particle binding"/>
    <property type="evidence" value="ECO:0007669"/>
    <property type="project" value="TreeGrafter"/>
</dbReference>
<evidence type="ECO:0000313" key="9">
    <source>
        <dbReference type="Ensembl" id="ENSCHIP00010001653.1"/>
    </source>
</evidence>
<name>A0A8C2N8X7_CAPHI</name>
<keyword evidence="5" id="KW-0964">Secreted</keyword>
<dbReference type="PANTHER" id="PTHR11027">
    <property type="entry name" value="APOLIPOPROTEIN A-II"/>
    <property type="match status" value="1"/>
</dbReference>
<reference evidence="9" key="1">
    <citation type="submission" date="2019-03" db="EMBL/GenBank/DDBJ databases">
        <title>Genome sequencing and reference-guided assembly of Black Bengal Goat (Capra hircus).</title>
        <authorList>
            <person name="Siddiki A.Z."/>
            <person name="Baten A."/>
            <person name="Billah M."/>
            <person name="Alam M.A.U."/>
            <person name="Shawrob K.S.M."/>
            <person name="Saha S."/>
            <person name="Chowdhury M."/>
            <person name="Rahman A.H."/>
            <person name="Stear M."/>
            <person name="Miah G."/>
            <person name="Das G.B."/>
            <person name="Hossain M.M."/>
            <person name="Kumkum M."/>
            <person name="Islam M.S."/>
            <person name="Mollah A.M."/>
            <person name="Ahsan A."/>
            <person name="Tusar F."/>
            <person name="Khan M.K.I."/>
        </authorList>
    </citation>
    <scope>NUCLEOTIDE SEQUENCE [LARGE SCALE GENOMIC DNA]</scope>
</reference>
<reference evidence="9" key="2">
    <citation type="submission" date="2025-08" db="UniProtKB">
        <authorList>
            <consortium name="Ensembl"/>
        </authorList>
    </citation>
    <scope>IDENTIFICATION</scope>
</reference>
<evidence type="ECO:0000256" key="7">
    <source>
        <dbReference type="ARBA" id="ARBA00023055"/>
    </source>
</evidence>
<comment type="subcellular location">
    <subcellularLocation>
        <location evidence="1">Secreted</location>
    </subcellularLocation>
</comment>